<organism evidence="1 2">
    <name type="scientific">Rachicladosporium monterosium</name>
    <dbReference type="NCBI Taxonomy" id="1507873"/>
    <lineage>
        <taxon>Eukaryota</taxon>
        <taxon>Fungi</taxon>
        <taxon>Dikarya</taxon>
        <taxon>Ascomycota</taxon>
        <taxon>Pezizomycotina</taxon>
        <taxon>Dothideomycetes</taxon>
        <taxon>Dothideomycetidae</taxon>
        <taxon>Cladosporiales</taxon>
        <taxon>Cladosporiaceae</taxon>
        <taxon>Rachicladosporium</taxon>
    </lineage>
</organism>
<name>A0ABR0LFT4_9PEZI</name>
<accession>A0ABR0LFT4</accession>
<dbReference type="EMBL" id="JAVRRR010000015">
    <property type="protein sequence ID" value="KAK5148108.1"/>
    <property type="molecule type" value="Genomic_DNA"/>
</dbReference>
<keyword evidence="2" id="KW-1185">Reference proteome</keyword>
<evidence type="ECO:0000313" key="1">
    <source>
        <dbReference type="EMBL" id="KAK5148108.1"/>
    </source>
</evidence>
<reference evidence="1 2" key="1">
    <citation type="submission" date="2023-08" db="EMBL/GenBank/DDBJ databases">
        <title>Black Yeasts Isolated from many extreme environments.</title>
        <authorList>
            <person name="Coleine C."/>
            <person name="Stajich J.E."/>
            <person name="Selbmann L."/>
        </authorList>
    </citation>
    <scope>NUCLEOTIDE SEQUENCE [LARGE SCALE GENOMIC DNA]</scope>
    <source>
        <strain evidence="1 2">CCFEE 5386</strain>
    </source>
</reference>
<evidence type="ECO:0000313" key="2">
    <source>
        <dbReference type="Proteomes" id="UP001308179"/>
    </source>
</evidence>
<proteinExistence type="predicted"/>
<dbReference type="Proteomes" id="UP001308179">
    <property type="component" value="Unassembled WGS sequence"/>
</dbReference>
<protein>
    <submittedName>
        <fullName evidence="1">Uncharacterized protein</fullName>
    </submittedName>
</protein>
<sequence>MLKRACETAAAMLYPSPVGDNLTGAEVKAAASSRLTCGLLVFANIASAQTASTSGYVGYNLTLTGDEDSVVYATDDVNAGAGVNAPDPDVYLNASVHVGTIDLQVDNLTAKVEIINLDAQVLSLLTFNAGVDLSISKVRLLIENVNAKVLLEARLENLVRMINDTLASIDLNPVIATLGQDVSNIVNTTVGGLTSTAGSALSSLGKRDFDLANNIVYSVNNYAGDTHTNRVLAQNGDLVDQYLDNEGLAHGKKVVGSYKSDMRFNGYDRTVERNGKQVQEREYTYSPYHGINVISAIFTDAEGTVVGAQVLAESSAGGSSSVGEL</sequence>
<gene>
    <name evidence="1" type="ORF">LTR32_000563</name>
</gene>
<comment type="caution">
    <text evidence="1">The sequence shown here is derived from an EMBL/GenBank/DDBJ whole genome shotgun (WGS) entry which is preliminary data.</text>
</comment>